<evidence type="ECO:0000313" key="2">
    <source>
        <dbReference type="EMBL" id="KPK64467.1"/>
    </source>
</evidence>
<evidence type="ECO:0000313" key="3">
    <source>
        <dbReference type="Proteomes" id="UP000051373"/>
    </source>
</evidence>
<feature type="transmembrane region" description="Helical" evidence="1">
    <location>
        <begin position="7"/>
        <end position="24"/>
    </location>
</feature>
<dbReference type="Pfam" id="PF04020">
    <property type="entry name" value="Phage_holin_4_2"/>
    <property type="match status" value="1"/>
</dbReference>
<comment type="caution">
    <text evidence="2">The sequence shown here is derived from an EMBL/GenBank/DDBJ whole genome shotgun (WGS) entry which is preliminary data.</text>
</comment>
<feature type="transmembrane region" description="Helical" evidence="1">
    <location>
        <begin position="30"/>
        <end position="48"/>
    </location>
</feature>
<dbReference type="InterPro" id="IPR007165">
    <property type="entry name" value="Phage_holin_4_2"/>
</dbReference>
<reference evidence="2 3" key="1">
    <citation type="journal article" date="2015" name="Microbiome">
        <title>Genomic resolution of linkages in carbon, nitrogen, and sulfur cycling among widespread estuary sediment bacteria.</title>
        <authorList>
            <person name="Baker B.J."/>
            <person name="Lazar C.S."/>
            <person name="Teske A.P."/>
            <person name="Dick G.J."/>
        </authorList>
    </citation>
    <scope>NUCLEOTIDE SEQUENCE [LARGE SCALE GENOMIC DNA]</scope>
    <source>
        <strain evidence="2">SM23_42</strain>
    </source>
</reference>
<feature type="transmembrane region" description="Helical" evidence="1">
    <location>
        <begin position="60"/>
        <end position="84"/>
    </location>
</feature>
<organism evidence="2 3">
    <name type="scientific">candidate division WOR_3 bacterium SM23_42</name>
    <dbReference type="NCBI Taxonomy" id="1703779"/>
    <lineage>
        <taxon>Bacteria</taxon>
        <taxon>Bacteria division WOR-3</taxon>
    </lineage>
</organism>
<keyword evidence="1" id="KW-1133">Transmembrane helix</keyword>
<evidence type="ECO:0008006" key="4">
    <source>
        <dbReference type="Google" id="ProtNLM"/>
    </source>
</evidence>
<name>A0A0S8FUU2_UNCW3</name>
<dbReference type="AlphaFoldDB" id="A0A0S8FUU2"/>
<dbReference type="STRING" id="1703779.AMJ83_01770"/>
<proteinExistence type="predicted"/>
<feature type="transmembrane region" description="Helical" evidence="1">
    <location>
        <begin position="96"/>
        <end position="117"/>
    </location>
</feature>
<accession>A0A0S8FUU2</accession>
<sequence length="126" mass="13832">MRLIIRWAIIAFSLFVAAWLVPGIRVEGNAWVIFTVMAVILGLVNAVVRPILTLLTCSLVILTLGLFVLVINALTLWLASSIAVNWFGVGFYVDGFWSAFLGALIVSIVSVILSAAVRDERRMAQR</sequence>
<evidence type="ECO:0000256" key="1">
    <source>
        <dbReference type="SAM" id="Phobius"/>
    </source>
</evidence>
<dbReference type="PANTHER" id="PTHR37309">
    <property type="entry name" value="SLR0284 PROTEIN"/>
    <property type="match status" value="1"/>
</dbReference>
<protein>
    <recommendedName>
        <fullName evidence="4">Phage holin family protein</fullName>
    </recommendedName>
</protein>
<keyword evidence="1" id="KW-0812">Transmembrane</keyword>
<dbReference type="Proteomes" id="UP000051373">
    <property type="component" value="Unassembled WGS sequence"/>
</dbReference>
<gene>
    <name evidence="2" type="ORF">AMJ83_01770</name>
</gene>
<keyword evidence="1" id="KW-0472">Membrane</keyword>
<dbReference type="PANTHER" id="PTHR37309:SF1">
    <property type="entry name" value="SLR0284 PROTEIN"/>
    <property type="match status" value="1"/>
</dbReference>
<dbReference type="EMBL" id="LJUJ01000002">
    <property type="protein sequence ID" value="KPK64467.1"/>
    <property type="molecule type" value="Genomic_DNA"/>
</dbReference>